<dbReference type="AlphaFoldDB" id="A0A0D8HFZ5"/>
<evidence type="ECO:0000256" key="1">
    <source>
        <dbReference type="ARBA" id="ARBA00004651"/>
    </source>
</evidence>
<feature type="transmembrane region" description="Helical" evidence="7">
    <location>
        <begin position="280"/>
        <end position="308"/>
    </location>
</feature>
<evidence type="ECO:0000313" key="10">
    <source>
        <dbReference type="EMBL" id="KJF16828.1"/>
    </source>
</evidence>
<dbReference type="GO" id="GO:0005886">
    <property type="term" value="C:plasma membrane"/>
    <property type="evidence" value="ECO:0007669"/>
    <property type="project" value="UniProtKB-SubCell"/>
</dbReference>
<evidence type="ECO:0000256" key="6">
    <source>
        <dbReference type="ARBA" id="ARBA00023136"/>
    </source>
</evidence>
<name>A0A0D8HFZ5_9ACTN</name>
<comment type="caution">
    <text evidence="10">The sequence shown here is derived from an EMBL/GenBank/DDBJ whole genome shotgun (WGS) entry which is preliminary data.</text>
</comment>
<keyword evidence="11" id="KW-1185">Reference proteome</keyword>
<dbReference type="STRING" id="1280514.AXFE_23290"/>
<accession>A0A0D8HFZ5</accession>
<sequence>MKEITRSEPRTLSGSMVSSGKKKRGKSLGARERRFAFWLILPTILGLCAILLYPSLQTITWSFQHYILTDPLQHNFTLSNYTQLIHDHVFWLALKFTLFYAILSVLGQTLVGLGVALMANREFRGRGLFRAALLFPWMMPTVITAVVWRFMYDPNYGLFNGVLQRLGLPHSFVWLGSPTLAVIALFLVAIWKVNSFAALVFLAGLQSIPASVYEAADVDGATAWQRFTRITMPMLRPTILVVLVLRTVEALQAFDIIYGLTLGGPGYSTLNLPLYLYQQAIQGLNFGYGSAMGVILAIMISAFAFLYVKVLYRPESLG</sequence>
<dbReference type="OrthoDB" id="34224at2"/>
<evidence type="ECO:0000256" key="7">
    <source>
        <dbReference type="RuleBase" id="RU363032"/>
    </source>
</evidence>
<dbReference type="Proteomes" id="UP000032360">
    <property type="component" value="Unassembled WGS sequence"/>
</dbReference>
<evidence type="ECO:0000256" key="3">
    <source>
        <dbReference type="ARBA" id="ARBA00022475"/>
    </source>
</evidence>
<evidence type="ECO:0000256" key="2">
    <source>
        <dbReference type="ARBA" id="ARBA00022448"/>
    </source>
</evidence>
<dbReference type="InterPro" id="IPR000515">
    <property type="entry name" value="MetI-like"/>
</dbReference>
<feature type="domain" description="ABC transmembrane type-1" evidence="9">
    <location>
        <begin position="94"/>
        <end position="307"/>
    </location>
</feature>
<dbReference type="PROSITE" id="PS50928">
    <property type="entry name" value="ABC_TM1"/>
    <property type="match status" value="1"/>
</dbReference>
<keyword evidence="5 7" id="KW-1133">Transmembrane helix</keyword>
<feature type="transmembrane region" description="Helical" evidence="7">
    <location>
        <begin position="98"/>
        <end position="119"/>
    </location>
</feature>
<evidence type="ECO:0000256" key="8">
    <source>
        <dbReference type="SAM" id="MobiDB-lite"/>
    </source>
</evidence>
<protein>
    <submittedName>
        <fullName evidence="10">Trehalose transport system permease protein SugA</fullName>
    </submittedName>
</protein>
<dbReference type="PANTHER" id="PTHR43005">
    <property type="entry name" value="BLR7065 PROTEIN"/>
    <property type="match status" value="1"/>
</dbReference>
<proteinExistence type="inferred from homology"/>
<dbReference type="PANTHER" id="PTHR43005:SF1">
    <property type="entry name" value="SPERMIDINE_PUTRESCINE TRANSPORT SYSTEM PERMEASE PROTEIN"/>
    <property type="match status" value="1"/>
</dbReference>
<keyword evidence="6 7" id="KW-0472">Membrane</keyword>
<keyword evidence="3" id="KW-1003">Cell membrane</keyword>
<gene>
    <name evidence="10" type="primary">sugA2</name>
    <name evidence="10" type="ORF">AXFE_23290</name>
</gene>
<dbReference type="GO" id="GO:0055085">
    <property type="term" value="P:transmembrane transport"/>
    <property type="evidence" value="ECO:0007669"/>
    <property type="project" value="InterPro"/>
</dbReference>
<dbReference type="SUPFAM" id="SSF161098">
    <property type="entry name" value="MetI-like"/>
    <property type="match status" value="1"/>
</dbReference>
<dbReference type="RefSeq" id="WP_052605943.1">
    <property type="nucleotide sequence ID" value="NZ_JXYS01000073.1"/>
</dbReference>
<dbReference type="InterPro" id="IPR035906">
    <property type="entry name" value="MetI-like_sf"/>
</dbReference>
<evidence type="ECO:0000256" key="5">
    <source>
        <dbReference type="ARBA" id="ARBA00022989"/>
    </source>
</evidence>
<comment type="similarity">
    <text evidence="7">Belongs to the binding-protein-dependent transport system permease family.</text>
</comment>
<evidence type="ECO:0000256" key="4">
    <source>
        <dbReference type="ARBA" id="ARBA00022692"/>
    </source>
</evidence>
<keyword evidence="2 7" id="KW-0813">Transport</keyword>
<keyword evidence="4 7" id="KW-0812">Transmembrane</keyword>
<feature type="transmembrane region" description="Helical" evidence="7">
    <location>
        <begin position="131"/>
        <end position="151"/>
    </location>
</feature>
<dbReference type="Gene3D" id="1.10.3720.10">
    <property type="entry name" value="MetI-like"/>
    <property type="match status" value="1"/>
</dbReference>
<dbReference type="CDD" id="cd06261">
    <property type="entry name" value="TM_PBP2"/>
    <property type="match status" value="1"/>
</dbReference>
<dbReference type="EMBL" id="JXYS01000073">
    <property type="protein sequence ID" value="KJF16828.1"/>
    <property type="molecule type" value="Genomic_DNA"/>
</dbReference>
<feature type="transmembrane region" description="Helical" evidence="7">
    <location>
        <begin position="35"/>
        <end position="56"/>
    </location>
</feature>
<feature type="transmembrane region" description="Helical" evidence="7">
    <location>
        <begin position="171"/>
        <end position="191"/>
    </location>
</feature>
<dbReference type="Pfam" id="PF00528">
    <property type="entry name" value="BPD_transp_1"/>
    <property type="match status" value="1"/>
</dbReference>
<organism evidence="10 11">
    <name type="scientific">Acidithrix ferrooxidans</name>
    <dbReference type="NCBI Taxonomy" id="1280514"/>
    <lineage>
        <taxon>Bacteria</taxon>
        <taxon>Bacillati</taxon>
        <taxon>Actinomycetota</taxon>
        <taxon>Acidimicrobiia</taxon>
        <taxon>Acidimicrobiales</taxon>
        <taxon>Acidimicrobiaceae</taxon>
        <taxon>Acidithrix</taxon>
    </lineage>
</organism>
<evidence type="ECO:0000259" key="9">
    <source>
        <dbReference type="PROSITE" id="PS50928"/>
    </source>
</evidence>
<feature type="region of interest" description="Disordered" evidence="8">
    <location>
        <begin position="1"/>
        <end position="25"/>
    </location>
</feature>
<reference evidence="10 11" key="1">
    <citation type="submission" date="2015-01" db="EMBL/GenBank/DDBJ databases">
        <title>Draft genome of the acidophilic iron oxidizer Acidithrix ferrooxidans strain Py-F3.</title>
        <authorList>
            <person name="Poehlein A."/>
            <person name="Eisen S."/>
            <person name="Schloemann M."/>
            <person name="Johnson B.D."/>
            <person name="Daniel R."/>
            <person name="Muehling M."/>
        </authorList>
    </citation>
    <scope>NUCLEOTIDE SEQUENCE [LARGE SCALE GENOMIC DNA]</scope>
    <source>
        <strain evidence="10 11">Py-F3</strain>
    </source>
</reference>
<evidence type="ECO:0000313" key="11">
    <source>
        <dbReference type="Proteomes" id="UP000032360"/>
    </source>
</evidence>
<comment type="subcellular location">
    <subcellularLocation>
        <location evidence="1 7">Cell membrane</location>
        <topology evidence="1 7">Multi-pass membrane protein</topology>
    </subcellularLocation>
</comment>